<gene>
    <name evidence="2" type="ORF">N656DRAFT_14265</name>
</gene>
<sequence length="104" mass="10783">MTRSTSCLSIISPTALTQLHFTITSAIGRKGSDKPSRPTPSPPARPSSRQAGVPALQDGSPSEAAHPLLWRLAHGGVLGARHRVPPVQREAGADAGHGVSASRH</sequence>
<reference evidence="2" key="1">
    <citation type="journal article" date="2023" name="Mol. Phylogenet. Evol.">
        <title>Genome-scale phylogeny and comparative genomics of the fungal order Sordariales.</title>
        <authorList>
            <person name="Hensen N."/>
            <person name="Bonometti L."/>
            <person name="Westerberg I."/>
            <person name="Brannstrom I.O."/>
            <person name="Guillou S."/>
            <person name="Cros-Aarteil S."/>
            <person name="Calhoun S."/>
            <person name="Haridas S."/>
            <person name="Kuo A."/>
            <person name="Mondo S."/>
            <person name="Pangilinan J."/>
            <person name="Riley R."/>
            <person name="LaButti K."/>
            <person name="Andreopoulos B."/>
            <person name="Lipzen A."/>
            <person name="Chen C."/>
            <person name="Yan M."/>
            <person name="Daum C."/>
            <person name="Ng V."/>
            <person name="Clum A."/>
            <person name="Steindorff A."/>
            <person name="Ohm R.A."/>
            <person name="Martin F."/>
            <person name="Silar P."/>
            <person name="Natvig D.O."/>
            <person name="Lalanne C."/>
            <person name="Gautier V."/>
            <person name="Ament-Velasquez S.L."/>
            <person name="Kruys A."/>
            <person name="Hutchinson M.I."/>
            <person name="Powell A.J."/>
            <person name="Barry K."/>
            <person name="Miller A.N."/>
            <person name="Grigoriev I.V."/>
            <person name="Debuchy R."/>
            <person name="Gladieux P."/>
            <person name="Hiltunen Thoren M."/>
            <person name="Johannesson H."/>
        </authorList>
    </citation>
    <scope>NUCLEOTIDE SEQUENCE</scope>
    <source>
        <strain evidence="2">CBS 508.74</strain>
    </source>
</reference>
<organism evidence="2 3">
    <name type="scientific">Canariomyces notabilis</name>
    <dbReference type="NCBI Taxonomy" id="2074819"/>
    <lineage>
        <taxon>Eukaryota</taxon>
        <taxon>Fungi</taxon>
        <taxon>Dikarya</taxon>
        <taxon>Ascomycota</taxon>
        <taxon>Pezizomycotina</taxon>
        <taxon>Sordariomycetes</taxon>
        <taxon>Sordariomycetidae</taxon>
        <taxon>Sordariales</taxon>
        <taxon>Chaetomiaceae</taxon>
        <taxon>Canariomyces</taxon>
    </lineage>
</organism>
<name>A0AAN6YY82_9PEZI</name>
<reference evidence="2" key="2">
    <citation type="submission" date="2023-05" db="EMBL/GenBank/DDBJ databases">
        <authorList>
            <consortium name="Lawrence Berkeley National Laboratory"/>
            <person name="Steindorff A."/>
            <person name="Hensen N."/>
            <person name="Bonometti L."/>
            <person name="Westerberg I."/>
            <person name="Brannstrom I.O."/>
            <person name="Guillou S."/>
            <person name="Cros-Aarteil S."/>
            <person name="Calhoun S."/>
            <person name="Haridas S."/>
            <person name="Kuo A."/>
            <person name="Mondo S."/>
            <person name="Pangilinan J."/>
            <person name="Riley R."/>
            <person name="Labutti K."/>
            <person name="Andreopoulos B."/>
            <person name="Lipzen A."/>
            <person name="Chen C."/>
            <person name="Yanf M."/>
            <person name="Daum C."/>
            <person name="Ng V."/>
            <person name="Clum A."/>
            <person name="Ohm R."/>
            <person name="Martin F."/>
            <person name="Silar P."/>
            <person name="Natvig D."/>
            <person name="Lalanne C."/>
            <person name="Gautier V."/>
            <person name="Ament-Velasquez S.L."/>
            <person name="Kruys A."/>
            <person name="Hutchinson M.I."/>
            <person name="Powell A.J."/>
            <person name="Barry K."/>
            <person name="Miller A.N."/>
            <person name="Grigoriev I.V."/>
            <person name="Debuchy R."/>
            <person name="Gladieux P."/>
            <person name="Thoren M.H."/>
            <person name="Johannesson H."/>
        </authorList>
    </citation>
    <scope>NUCLEOTIDE SEQUENCE</scope>
    <source>
        <strain evidence="2">CBS 508.74</strain>
    </source>
</reference>
<evidence type="ECO:0000256" key="1">
    <source>
        <dbReference type="SAM" id="MobiDB-lite"/>
    </source>
</evidence>
<dbReference type="GeneID" id="89932748"/>
<evidence type="ECO:0000313" key="2">
    <source>
        <dbReference type="EMBL" id="KAK4117144.1"/>
    </source>
</evidence>
<proteinExistence type="predicted"/>
<dbReference type="EMBL" id="MU853332">
    <property type="protein sequence ID" value="KAK4117144.1"/>
    <property type="molecule type" value="Genomic_DNA"/>
</dbReference>
<accession>A0AAN6YY82</accession>
<dbReference type="RefSeq" id="XP_064674714.1">
    <property type="nucleotide sequence ID" value="XM_064808625.1"/>
</dbReference>
<evidence type="ECO:0000313" key="3">
    <source>
        <dbReference type="Proteomes" id="UP001302812"/>
    </source>
</evidence>
<feature type="region of interest" description="Disordered" evidence="1">
    <location>
        <begin position="26"/>
        <end position="67"/>
    </location>
</feature>
<dbReference type="Proteomes" id="UP001302812">
    <property type="component" value="Unassembled WGS sequence"/>
</dbReference>
<feature type="region of interest" description="Disordered" evidence="1">
    <location>
        <begin position="81"/>
        <end position="104"/>
    </location>
</feature>
<keyword evidence="3" id="KW-1185">Reference proteome</keyword>
<comment type="caution">
    <text evidence="2">The sequence shown here is derived from an EMBL/GenBank/DDBJ whole genome shotgun (WGS) entry which is preliminary data.</text>
</comment>
<dbReference type="AlphaFoldDB" id="A0AAN6YY82"/>
<protein>
    <submittedName>
        <fullName evidence="2">Uncharacterized protein</fullName>
    </submittedName>
</protein>